<organism evidence="9 10">
    <name type="scientific">Desulfoplanes formicivorans</name>
    <dbReference type="NCBI Taxonomy" id="1592317"/>
    <lineage>
        <taxon>Bacteria</taxon>
        <taxon>Pseudomonadati</taxon>
        <taxon>Thermodesulfobacteriota</taxon>
        <taxon>Desulfovibrionia</taxon>
        <taxon>Desulfovibrionales</taxon>
        <taxon>Desulfoplanaceae</taxon>
        <taxon>Desulfoplanes</taxon>
    </lineage>
</organism>
<reference evidence="10" key="1">
    <citation type="submission" date="2016-06" db="EMBL/GenBank/DDBJ databases">
        <title>Draft genome sequence of Desulfoplanes formicivorans strain Pf12B.</title>
        <authorList>
            <person name="Watanabe M."/>
            <person name="Kojima H."/>
            <person name="Fukui M."/>
        </authorList>
    </citation>
    <scope>NUCLEOTIDE SEQUENCE [LARGE SCALE GENOMIC DNA]</scope>
    <source>
        <strain evidence="10">Pf12B</strain>
    </source>
</reference>
<feature type="transmembrane region" description="Helical" evidence="8">
    <location>
        <begin position="6"/>
        <end position="24"/>
    </location>
</feature>
<comment type="similarity">
    <text evidence="2 8">Belongs to the lactate permease family.</text>
</comment>
<dbReference type="RefSeq" id="WP_069857309.1">
    <property type="nucleotide sequence ID" value="NZ_BDFE01000007.1"/>
</dbReference>
<feature type="transmembrane region" description="Helical" evidence="8">
    <location>
        <begin position="371"/>
        <end position="392"/>
    </location>
</feature>
<keyword evidence="3 8" id="KW-0813">Transport</keyword>
<evidence type="ECO:0000256" key="3">
    <source>
        <dbReference type="ARBA" id="ARBA00022448"/>
    </source>
</evidence>
<dbReference type="OrthoDB" id="9761056at2"/>
<dbReference type="InterPro" id="IPR003804">
    <property type="entry name" value="Lactate_perm"/>
</dbReference>
<dbReference type="PANTHER" id="PTHR30003:SF0">
    <property type="entry name" value="GLYCOLATE PERMEASE GLCA-RELATED"/>
    <property type="match status" value="1"/>
</dbReference>
<name>A0A194AEQ2_9BACT</name>
<comment type="subcellular location">
    <subcellularLocation>
        <location evidence="1 8">Cell membrane</location>
        <topology evidence="1 8">Multi-pass membrane protein</topology>
    </subcellularLocation>
</comment>
<feature type="transmembrane region" description="Helical" evidence="8">
    <location>
        <begin position="263"/>
        <end position="280"/>
    </location>
</feature>
<evidence type="ECO:0000256" key="6">
    <source>
        <dbReference type="ARBA" id="ARBA00022989"/>
    </source>
</evidence>
<feature type="transmembrane region" description="Helical" evidence="8">
    <location>
        <begin position="321"/>
        <end position="340"/>
    </location>
</feature>
<dbReference type="GO" id="GO:0005886">
    <property type="term" value="C:plasma membrane"/>
    <property type="evidence" value="ECO:0007669"/>
    <property type="project" value="UniProtKB-SubCell"/>
</dbReference>
<dbReference type="EMBL" id="BDFE01000007">
    <property type="protein sequence ID" value="GAU07808.1"/>
    <property type="molecule type" value="Genomic_DNA"/>
</dbReference>
<dbReference type="GO" id="GO:0015129">
    <property type="term" value="F:lactate transmembrane transporter activity"/>
    <property type="evidence" value="ECO:0007669"/>
    <property type="project" value="UniProtKB-UniRule"/>
</dbReference>
<feature type="transmembrane region" description="Helical" evidence="8">
    <location>
        <begin position="62"/>
        <end position="83"/>
    </location>
</feature>
<accession>A0A194AEQ2</accession>
<evidence type="ECO:0000256" key="2">
    <source>
        <dbReference type="ARBA" id="ARBA00010100"/>
    </source>
</evidence>
<dbReference type="Proteomes" id="UP000095200">
    <property type="component" value="Unassembled WGS sequence"/>
</dbReference>
<dbReference type="STRING" id="1592317.DPF_0507"/>
<comment type="caution">
    <text evidence="9">The sequence shown here is derived from an EMBL/GenBank/DDBJ whole genome shotgun (WGS) entry which is preliminary data.</text>
</comment>
<comment type="function">
    <text evidence="8">Uptake of L-lactate across the membrane. Can also transport D-lactate and glycolate.</text>
</comment>
<feature type="transmembrane region" description="Helical" evidence="8">
    <location>
        <begin position="204"/>
        <end position="225"/>
    </location>
</feature>
<keyword evidence="10" id="KW-1185">Reference proteome</keyword>
<feature type="transmembrane region" description="Helical" evidence="8">
    <location>
        <begin position="445"/>
        <end position="468"/>
    </location>
</feature>
<keyword evidence="7 8" id="KW-0472">Membrane</keyword>
<evidence type="ECO:0000256" key="8">
    <source>
        <dbReference type="RuleBase" id="RU365092"/>
    </source>
</evidence>
<evidence type="ECO:0000256" key="4">
    <source>
        <dbReference type="ARBA" id="ARBA00022475"/>
    </source>
</evidence>
<dbReference type="Pfam" id="PF02652">
    <property type="entry name" value="Lactate_perm"/>
    <property type="match status" value="1"/>
</dbReference>
<feature type="transmembrane region" description="Helical" evidence="8">
    <location>
        <begin position="540"/>
        <end position="559"/>
    </location>
</feature>
<evidence type="ECO:0000313" key="9">
    <source>
        <dbReference type="EMBL" id="GAU07808.1"/>
    </source>
</evidence>
<evidence type="ECO:0000256" key="1">
    <source>
        <dbReference type="ARBA" id="ARBA00004651"/>
    </source>
</evidence>
<keyword evidence="5 8" id="KW-0812">Transmembrane</keyword>
<evidence type="ECO:0000256" key="7">
    <source>
        <dbReference type="ARBA" id="ARBA00023136"/>
    </source>
</evidence>
<dbReference type="GO" id="GO:0015295">
    <property type="term" value="F:solute:proton symporter activity"/>
    <property type="evidence" value="ECO:0007669"/>
    <property type="project" value="TreeGrafter"/>
</dbReference>
<feature type="transmembrane region" description="Helical" evidence="8">
    <location>
        <begin position="141"/>
        <end position="167"/>
    </location>
</feature>
<feature type="transmembrane region" description="Helical" evidence="8">
    <location>
        <begin position="36"/>
        <end position="56"/>
    </location>
</feature>
<evidence type="ECO:0000313" key="10">
    <source>
        <dbReference type="Proteomes" id="UP000095200"/>
    </source>
</evidence>
<feature type="transmembrane region" description="Helical" evidence="8">
    <location>
        <begin position="404"/>
        <end position="425"/>
    </location>
</feature>
<dbReference type="NCBIfam" id="TIGR00795">
    <property type="entry name" value="lctP"/>
    <property type="match status" value="1"/>
</dbReference>
<dbReference type="PANTHER" id="PTHR30003">
    <property type="entry name" value="L-LACTATE PERMEASE"/>
    <property type="match status" value="1"/>
</dbReference>
<evidence type="ECO:0000256" key="5">
    <source>
        <dbReference type="ARBA" id="ARBA00022692"/>
    </source>
</evidence>
<gene>
    <name evidence="9" type="ORF">DPF_0507</name>
</gene>
<feature type="transmembrane region" description="Helical" evidence="8">
    <location>
        <begin position="237"/>
        <end position="257"/>
    </location>
</feature>
<dbReference type="AlphaFoldDB" id="A0A194AEQ2"/>
<sequence length="563" mass="60264">MSLGLLAFIALIPIAMVLVLMVGFRWPATRAMPLAWAVAAFSGMAIWKMPATLIAASTLSGFGSAVNVLIIVFGALLILYTLRESGGMETISHGFFGISQDRRVQVIIISFLFAAFLEGAAGFGTPAAIAAPLLLGLGFPALAAVTICLICNSVPVTFGAVGTPLWFGLKTLRPKVEAAIATGDSLGFTTFEGFLQHVGEWASLLHSVVILILPLAICAFMTRFFGQNKSWKEGLGAWKFAVFASISFLVPYVTVAFLFGVEFPSLIGALIGLAIVVPAAKRGIFLPGDVWDFGPQSSWEHDWVGSIEPGKTDLKPRMSQLRAWTPYILIAVLLVLTRIAELPLKGWVNSMVFSWSHILGYEHVNFAMKPLYNPGMIPFVLVAILTIFMHGMTGDRAAAAWREALVKIKNPAIALFFAVAMVEIFKQSGHNPLGYGSMPMSMAQFVSILAGSSWPMFAAFVGALGSFITGSNTVSDLLFADFQYGIAENIQASREIIVALQAVGGAMGNMICVHNIVAASATVGLSGEEGLILRKTMIPCLVYGLMVGITGLVFAFVLFPNTF</sequence>
<feature type="transmembrane region" description="Helical" evidence="8">
    <location>
        <begin position="104"/>
        <end position="129"/>
    </location>
</feature>
<keyword evidence="4 8" id="KW-1003">Cell membrane</keyword>
<protein>
    <recommendedName>
        <fullName evidence="8">L-lactate permease</fullName>
    </recommendedName>
</protein>
<proteinExistence type="inferred from homology"/>
<keyword evidence="6 8" id="KW-1133">Transmembrane helix</keyword>